<comment type="caution">
    <text evidence="3">The sequence shown here is derived from an EMBL/GenBank/DDBJ whole genome shotgun (WGS) entry which is preliminary data.</text>
</comment>
<dbReference type="EMBL" id="JAFEMO010000006">
    <property type="protein sequence ID" value="KAH7568632.1"/>
    <property type="molecule type" value="Genomic_DNA"/>
</dbReference>
<keyword evidence="1" id="KW-0175">Coiled coil</keyword>
<feature type="region of interest" description="Disordered" evidence="2">
    <location>
        <begin position="310"/>
        <end position="336"/>
    </location>
</feature>
<dbReference type="Proteomes" id="UP000827721">
    <property type="component" value="Unassembled WGS sequence"/>
</dbReference>
<reference evidence="3 4" key="1">
    <citation type="submission" date="2021-02" db="EMBL/GenBank/DDBJ databases">
        <title>Plant Genome Project.</title>
        <authorList>
            <person name="Zhang R.-G."/>
        </authorList>
    </citation>
    <scope>NUCLEOTIDE SEQUENCE [LARGE SCALE GENOMIC DNA]</scope>
    <source>
        <tissue evidence="3">Leaves</tissue>
    </source>
</reference>
<proteinExistence type="predicted"/>
<accession>A0ABQ8HWN3</accession>
<protein>
    <submittedName>
        <fullName evidence="3">Uncharacterized protein</fullName>
    </submittedName>
</protein>
<organism evidence="3 4">
    <name type="scientific">Xanthoceras sorbifolium</name>
    <dbReference type="NCBI Taxonomy" id="99658"/>
    <lineage>
        <taxon>Eukaryota</taxon>
        <taxon>Viridiplantae</taxon>
        <taxon>Streptophyta</taxon>
        <taxon>Embryophyta</taxon>
        <taxon>Tracheophyta</taxon>
        <taxon>Spermatophyta</taxon>
        <taxon>Magnoliopsida</taxon>
        <taxon>eudicotyledons</taxon>
        <taxon>Gunneridae</taxon>
        <taxon>Pentapetalae</taxon>
        <taxon>rosids</taxon>
        <taxon>malvids</taxon>
        <taxon>Sapindales</taxon>
        <taxon>Sapindaceae</taxon>
        <taxon>Xanthoceroideae</taxon>
        <taxon>Xanthoceras</taxon>
    </lineage>
</organism>
<keyword evidence="4" id="KW-1185">Reference proteome</keyword>
<evidence type="ECO:0000256" key="2">
    <source>
        <dbReference type="SAM" id="MobiDB-lite"/>
    </source>
</evidence>
<evidence type="ECO:0000313" key="3">
    <source>
        <dbReference type="EMBL" id="KAH7568632.1"/>
    </source>
</evidence>
<gene>
    <name evidence="3" type="ORF">JRO89_XS06G0025100</name>
</gene>
<evidence type="ECO:0000313" key="4">
    <source>
        <dbReference type="Proteomes" id="UP000827721"/>
    </source>
</evidence>
<sequence length="386" mass="44607">MGESEVGIEVYTGVSKLQHAIEELARKINEMLVSARSSKCGAEMKALLIEIRVQKNNQERVKKRFDKFLSRFCQKHDHQCLEVFMSSDKGFEELKEAIEGFKREADDMKERINHLMVKFGKSRDSGDSDVGVWTAVGGQREWACRARRLRGQEMNELPLEFEGQEQDTSVVISDFEEIEAEVELKKVMGLEGKMRALMEGREILLEKYNDQDVEKKNLMKWIRDSEAPGKEWIALKEMKDRAVELGADVCRMLGDLMFRLSEREEVLAKFHEFKSALQSLTDNKSFMVTKKLISALEIADGEIRKREEVRLRKNKSNSGSSAAGKQTDTSEEKLKKSISEGSQVDELLLQFYHEVYQLDWMLNNPGLPESKCYIHRKQILNNMRKH</sequence>
<name>A0ABQ8HWN3_9ROSI</name>
<feature type="coiled-coil region" evidence="1">
    <location>
        <begin position="91"/>
        <end position="118"/>
    </location>
</feature>
<evidence type="ECO:0000256" key="1">
    <source>
        <dbReference type="SAM" id="Coils"/>
    </source>
</evidence>
<feature type="compositionally biased region" description="Polar residues" evidence="2">
    <location>
        <begin position="316"/>
        <end position="327"/>
    </location>
</feature>